<evidence type="ECO:0000256" key="5">
    <source>
        <dbReference type="HAMAP-Rule" id="MF_00527"/>
    </source>
</evidence>
<protein>
    <recommendedName>
        <fullName evidence="5">Putative 3-methyladenine DNA glycosylase</fullName>
        <ecNumber evidence="5">3.2.2.-</ecNumber>
    </recommendedName>
</protein>
<dbReference type="NCBIfam" id="TIGR00567">
    <property type="entry name" value="3mg"/>
    <property type="match status" value="1"/>
</dbReference>
<evidence type="ECO:0000313" key="7">
    <source>
        <dbReference type="Proteomes" id="UP000319514"/>
    </source>
</evidence>
<dbReference type="EC" id="3.2.2.-" evidence="5"/>
<keyword evidence="4 5" id="KW-0234">DNA repair</keyword>
<evidence type="ECO:0000256" key="1">
    <source>
        <dbReference type="ARBA" id="ARBA00009232"/>
    </source>
</evidence>
<dbReference type="NCBIfam" id="NF002003">
    <property type="entry name" value="PRK00802.1-3"/>
    <property type="match status" value="1"/>
</dbReference>
<keyword evidence="2 5" id="KW-0227">DNA damage</keyword>
<dbReference type="HAMAP" id="MF_00527">
    <property type="entry name" value="3MGH"/>
    <property type="match status" value="1"/>
</dbReference>
<dbReference type="InterPro" id="IPR036995">
    <property type="entry name" value="MPG_sf"/>
</dbReference>
<keyword evidence="3 5" id="KW-0378">Hydrolase</keyword>
<organism evidence="6 7">
    <name type="scientific">Oryzihumus leptocrescens</name>
    <dbReference type="NCBI Taxonomy" id="297536"/>
    <lineage>
        <taxon>Bacteria</taxon>
        <taxon>Bacillati</taxon>
        <taxon>Actinomycetota</taxon>
        <taxon>Actinomycetes</taxon>
        <taxon>Micrococcales</taxon>
        <taxon>Intrasporangiaceae</taxon>
        <taxon>Oryzihumus</taxon>
    </lineage>
</organism>
<proteinExistence type="inferred from homology"/>
<dbReference type="InterPro" id="IPR011034">
    <property type="entry name" value="Formyl_transferase-like_C_sf"/>
</dbReference>
<sequence length="223" mass="23714">MARFEDPASARLSAPAGERLRREFFDRPVLEVAPDLLGCTVTHAGVTVRLTEVEAYAGEQDPGSHAFRGPTPRTQVMFGHPGGLYVYFTYGMHWCANLVCGPEGHASAVLLRAGEVVAGEDVAADRRAGIARRDWARGPARLATTLALSGDQDGLDVCAPDSPVVVGPRVGAVEVHRVRTGPRVGVSGAGGDGAAYPWRFWVEGEASVSAYRPGKPRRRPDAS</sequence>
<accession>A0A542ZKI5</accession>
<dbReference type="InterPro" id="IPR003180">
    <property type="entry name" value="MPG"/>
</dbReference>
<dbReference type="PANTHER" id="PTHR10429:SF0">
    <property type="entry name" value="DNA-3-METHYLADENINE GLYCOSYLASE"/>
    <property type="match status" value="1"/>
</dbReference>
<dbReference type="GO" id="GO:0003677">
    <property type="term" value="F:DNA binding"/>
    <property type="evidence" value="ECO:0007669"/>
    <property type="project" value="InterPro"/>
</dbReference>
<comment type="similarity">
    <text evidence="1 5">Belongs to the DNA glycosylase MPG family.</text>
</comment>
<dbReference type="SUPFAM" id="SSF50486">
    <property type="entry name" value="FMT C-terminal domain-like"/>
    <property type="match status" value="1"/>
</dbReference>
<dbReference type="CDD" id="cd00540">
    <property type="entry name" value="AAG"/>
    <property type="match status" value="1"/>
</dbReference>
<dbReference type="PANTHER" id="PTHR10429">
    <property type="entry name" value="DNA-3-METHYLADENINE GLYCOSYLASE"/>
    <property type="match status" value="1"/>
</dbReference>
<dbReference type="GO" id="GO:0003905">
    <property type="term" value="F:alkylbase DNA N-glycosylase activity"/>
    <property type="evidence" value="ECO:0007669"/>
    <property type="project" value="InterPro"/>
</dbReference>
<comment type="caution">
    <text evidence="6">The sequence shown here is derived from an EMBL/GenBank/DDBJ whole genome shotgun (WGS) entry which is preliminary data.</text>
</comment>
<dbReference type="Proteomes" id="UP000319514">
    <property type="component" value="Unassembled WGS sequence"/>
</dbReference>
<dbReference type="Pfam" id="PF02245">
    <property type="entry name" value="Pur_DNA_glyco"/>
    <property type="match status" value="1"/>
</dbReference>
<evidence type="ECO:0000256" key="3">
    <source>
        <dbReference type="ARBA" id="ARBA00022801"/>
    </source>
</evidence>
<dbReference type="AlphaFoldDB" id="A0A542ZKI5"/>
<dbReference type="GO" id="GO:0006284">
    <property type="term" value="P:base-excision repair"/>
    <property type="evidence" value="ECO:0007669"/>
    <property type="project" value="InterPro"/>
</dbReference>
<evidence type="ECO:0000313" key="6">
    <source>
        <dbReference type="EMBL" id="TQL60809.1"/>
    </source>
</evidence>
<keyword evidence="7" id="KW-1185">Reference proteome</keyword>
<dbReference type="EMBL" id="VFOQ01000001">
    <property type="protein sequence ID" value="TQL60809.1"/>
    <property type="molecule type" value="Genomic_DNA"/>
</dbReference>
<evidence type="ECO:0000256" key="2">
    <source>
        <dbReference type="ARBA" id="ARBA00022763"/>
    </source>
</evidence>
<reference evidence="6 7" key="1">
    <citation type="submission" date="2019-06" db="EMBL/GenBank/DDBJ databases">
        <title>Sequencing the genomes of 1000 actinobacteria strains.</title>
        <authorList>
            <person name="Klenk H.-P."/>
        </authorList>
    </citation>
    <scope>NUCLEOTIDE SEQUENCE [LARGE SCALE GENOMIC DNA]</scope>
    <source>
        <strain evidence="6 7">DSM 18082</strain>
    </source>
</reference>
<dbReference type="RefSeq" id="WP_246092139.1">
    <property type="nucleotide sequence ID" value="NZ_BAAAKX010000007.1"/>
</dbReference>
<name>A0A542ZKI5_9MICO</name>
<evidence type="ECO:0000256" key="4">
    <source>
        <dbReference type="ARBA" id="ARBA00023204"/>
    </source>
</evidence>
<gene>
    <name evidence="6" type="ORF">FB474_2209</name>
</gene>
<dbReference type="Gene3D" id="3.10.300.10">
    <property type="entry name" value="Methylpurine-DNA glycosylase (MPG)"/>
    <property type="match status" value="1"/>
</dbReference>